<name>A0A1I3US66_9SPHI</name>
<proteinExistence type="predicted"/>
<dbReference type="AlphaFoldDB" id="A0A1I3US66"/>
<dbReference type="PANTHER" id="PTHR30348">
    <property type="entry name" value="UNCHARACTERIZED PROTEIN YECE"/>
    <property type="match status" value="1"/>
</dbReference>
<dbReference type="Proteomes" id="UP000198670">
    <property type="component" value="Unassembled WGS sequence"/>
</dbReference>
<accession>A0A1I3US66</accession>
<dbReference type="Pfam" id="PF01904">
    <property type="entry name" value="DUF72"/>
    <property type="match status" value="1"/>
</dbReference>
<dbReference type="SUPFAM" id="SSF117396">
    <property type="entry name" value="TM1631-like"/>
    <property type="match status" value="1"/>
</dbReference>
<keyword evidence="2" id="KW-1185">Reference proteome</keyword>
<dbReference type="STRING" id="1477437.SAMN05444682_11537"/>
<reference evidence="1 2" key="1">
    <citation type="submission" date="2016-10" db="EMBL/GenBank/DDBJ databases">
        <authorList>
            <person name="de Groot N.N."/>
        </authorList>
    </citation>
    <scope>NUCLEOTIDE SEQUENCE [LARGE SCALE GENOMIC DNA]</scope>
    <source>
        <strain evidence="1 2">RK1</strain>
    </source>
</reference>
<dbReference type="RefSeq" id="WP_245893383.1">
    <property type="nucleotide sequence ID" value="NZ_FOQO01000015.1"/>
</dbReference>
<sequence>MASAKIYIGTSGWHYKHWKGIFYPEDLADSDQLRFYTKRFDTVEINNSFYRQPSENTFTKWKEQTPADFLFAVKANRYITHLKKLHEVAEYAANFIQLSARLGKKLGPFLFQLPPFWKLNLTRLSDFAEALPKGYRYVFEFRNADWYVPEVYEVLRQYNFAFCIYELAGHQSPIEITADFVYVRLHGPGGKYQGKYTDNDLAKWAKQCRRWQQAKKDVFFYFDNDEKGYAADNAGTLATLLHSSVNKKSEAE</sequence>
<dbReference type="EMBL" id="FOQO01000015">
    <property type="protein sequence ID" value="SFJ85765.1"/>
    <property type="molecule type" value="Genomic_DNA"/>
</dbReference>
<dbReference type="Gene3D" id="3.20.20.410">
    <property type="entry name" value="Protein of unknown function UPF0759"/>
    <property type="match status" value="1"/>
</dbReference>
<evidence type="ECO:0000313" key="2">
    <source>
        <dbReference type="Proteomes" id="UP000198670"/>
    </source>
</evidence>
<gene>
    <name evidence="1" type="ORF">SAMN05444682_11537</name>
</gene>
<evidence type="ECO:0000313" key="1">
    <source>
        <dbReference type="EMBL" id="SFJ85765.1"/>
    </source>
</evidence>
<dbReference type="PANTHER" id="PTHR30348:SF4">
    <property type="entry name" value="DUF72 DOMAIN-CONTAINING PROTEIN"/>
    <property type="match status" value="1"/>
</dbReference>
<dbReference type="InterPro" id="IPR036520">
    <property type="entry name" value="UPF0759_sf"/>
</dbReference>
<protein>
    <submittedName>
        <fullName evidence="1">Uncharacterized conserved protein YecE, DUF72 family</fullName>
    </submittedName>
</protein>
<organism evidence="1 2">
    <name type="scientific">Parapedobacter indicus</name>
    <dbReference type="NCBI Taxonomy" id="1477437"/>
    <lineage>
        <taxon>Bacteria</taxon>
        <taxon>Pseudomonadati</taxon>
        <taxon>Bacteroidota</taxon>
        <taxon>Sphingobacteriia</taxon>
        <taxon>Sphingobacteriales</taxon>
        <taxon>Sphingobacteriaceae</taxon>
        <taxon>Parapedobacter</taxon>
    </lineage>
</organism>
<dbReference type="InterPro" id="IPR002763">
    <property type="entry name" value="DUF72"/>
</dbReference>